<gene>
    <name evidence="7" type="ORF">scyTo_0005275</name>
</gene>
<name>A0A401P537_SCYTO</name>
<organism evidence="7 8">
    <name type="scientific">Scyliorhinus torazame</name>
    <name type="common">Cloudy catshark</name>
    <name type="synonym">Catulus torazame</name>
    <dbReference type="NCBI Taxonomy" id="75743"/>
    <lineage>
        <taxon>Eukaryota</taxon>
        <taxon>Metazoa</taxon>
        <taxon>Chordata</taxon>
        <taxon>Craniata</taxon>
        <taxon>Vertebrata</taxon>
        <taxon>Chondrichthyes</taxon>
        <taxon>Elasmobranchii</taxon>
        <taxon>Galeomorphii</taxon>
        <taxon>Galeoidea</taxon>
        <taxon>Carcharhiniformes</taxon>
        <taxon>Scyliorhinidae</taxon>
        <taxon>Scyliorhinus</taxon>
    </lineage>
</organism>
<evidence type="ECO:0000256" key="3">
    <source>
        <dbReference type="ARBA" id="ARBA00022525"/>
    </source>
</evidence>
<evidence type="ECO:0000256" key="5">
    <source>
        <dbReference type="ARBA" id="ARBA00022729"/>
    </source>
</evidence>
<evidence type="ECO:0000256" key="2">
    <source>
        <dbReference type="ARBA" id="ARBA00005723"/>
    </source>
</evidence>
<sequence>MIKALEFIENLRQISEDTPIPDYDARGTFRPVQEHLFKKLQGGDRESQQWDTARESVGEGKAEWPKLLLQALLQAESNGRINGKPSSSGARRYHQEERAMGLLGDQQDYDGDEVPESDRIEQVSRRHHVAFPEDRYRVSPYKRTNEIVEEEYTPQSLATLESAFRELGKHAASHKERGRLEEEHFRKDEEDDISQDRDVSYEDVADGEGWNSVEMKNRHQQKATRFQDEEAEVDQDSERGGGRGKNPGAGFGEAELDQLDSQEKATLEQGSEEEMPDAAADLMLQYYKGLQDRMEGGQWKRESGATDGDRKVGNERMPNRHSRVSQGGIDPQVVNQLVELSSRLQIPPDDIVKMLRETEQRKQGELQAGLRDWAAESSETAGEDKRFRETHTRGHKAAESAVEDLTPEDILSILGLDDRMLDKPAYFPMDQPGPHLSARLKGDRDRQLYGHGGGRAHDQDINIEDGELARYLEEMLAKNPDFLNSAGYQDPGKEFLRGMNPRKAAEIMSVINSLAGNDYQAPRRQQNGEDTSPVIQKLMELINEQNEERGGSVKALNRGMFGGDV</sequence>
<feature type="region of interest" description="Disordered" evidence="6">
    <location>
        <begin position="103"/>
        <end position="126"/>
    </location>
</feature>
<feature type="compositionally biased region" description="Basic and acidic residues" evidence="6">
    <location>
        <begin position="295"/>
        <end position="318"/>
    </location>
</feature>
<comment type="subcellular location">
    <subcellularLocation>
        <location evidence="1">Secreted</location>
    </subcellularLocation>
</comment>
<dbReference type="GO" id="GO:0030141">
    <property type="term" value="C:secretory granule"/>
    <property type="evidence" value="ECO:0007669"/>
    <property type="project" value="InterPro"/>
</dbReference>
<reference evidence="7 8" key="1">
    <citation type="journal article" date="2018" name="Nat. Ecol. Evol.">
        <title>Shark genomes provide insights into elasmobranch evolution and the origin of vertebrates.</title>
        <authorList>
            <person name="Hara Y"/>
            <person name="Yamaguchi K"/>
            <person name="Onimaru K"/>
            <person name="Kadota M"/>
            <person name="Koyanagi M"/>
            <person name="Keeley SD"/>
            <person name="Tatsumi K"/>
            <person name="Tanaka K"/>
            <person name="Motone F"/>
            <person name="Kageyama Y"/>
            <person name="Nozu R"/>
            <person name="Adachi N"/>
            <person name="Nishimura O"/>
            <person name="Nakagawa R"/>
            <person name="Tanegashima C"/>
            <person name="Kiyatake I"/>
            <person name="Matsumoto R"/>
            <person name="Murakumo K"/>
            <person name="Nishida K"/>
            <person name="Terakita A"/>
            <person name="Kuratani S"/>
            <person name="Sato K"/>
            <person name="Hyodo S Kuraku.S."/>
        </authorList>
    </citation>
    <scope>NUCLEOTIDE SEQUENCE [LARGE SCALE GENOMIC DNA]</scope>
</reference>
<keyword evidence="8" id="KW-1185">Reference proteome</keyword>
<dbReference type="PANTHER" id="PTHR15119:SF0">
    <property type="entry name" value="SECRETOGRANIN-2"/>
    <property type="match status" value="1"/>
</dbReference>
<dbReference type="InterPro" id="IPR001990">
    <property type="entry name" value="Granin"/>
</dbReference>
<feature type="compositionally biased region" description="Basic and acidic residues" evidence="6">
    <location>
        <begin position="382"/>
        <end position="398"/>
    </location>
</feature>
<dbReference type="STRING" id="75743.A0A401P537"/>
<accession>A0A401P537</accession>
<feature type="compositionally biased region" description="Basic and acidic residues" evidence="6">
    <location>
        <begin position="116"/>
        <end position="126"/>
    </location>
</feature>
<feature type="region of interest" description="Disordered" evidence="6">
    <location>
        <begin position="168"/>
        <end position="280"/>
    </location>
</feature>
<feature type="region of interest" description="Disordered" evidence="6">
    <location>
        <begin position="295"/>
        <end position="330"/>
    </location>
</feature>
<dbReference type="Pfam" id="PF01271">
    <property type="entry name" value="Granin"/>
    <property type="match status" value="1"/>
</dbReference>
<keyword evidence="5" id="KW-0732">Signal</keyword>
<evidence type="ECO:0008006" key="9">
    <source>
        <dbReference type="Google" id="ProtNLM"/>
    </source>
</evidence>
<evidence type="ECO:0000313" key="7">
    <source>
        <dbReference type="EMBL" id="GCB68249.1"/>
    </source>
</evidence>
<dbReference type="OMA" id="RNAAYDD"/>
<dbReference type="GO" id="GO:0005576">
    <property type="term" value="C:extracellular region"/>
    <property type="evidence" value="ECO:0007669"/>
    <property type="project" value="UniProtKB-SubCell"/>
</dbReference>
<dbReference type="InterPro" id="IPR038858">
    <property type="entry name" value="ScgII"/>
</dbReference>
<feature type="region of interest" description="Disordered" evidence="6">
    <location>
        <begin position="372"/>
        <end position="401"/>
    </location>
</feature>
<evidence type="ECO:0000256" key="6">
    <source>
        <dbReference type="SAM" id="MobiDB-lite"/>
    </source>
</evidence>
<protein>
    <recommendedName>
        <fullName evidence="9">Secretogranin-2</fullName>
    </recommendedName>
</protein>
<keyword evidence="4" id="KW-0165">Cleavage on pair of basic residues</keyword>
<evidence type="ECO:0000313" key="8">
    <source>
        <dbReference type="Proteomes" id="UP000288216"/>
    </source>
</evidence>
<proteinExistence type="inferred from homology"/>
<dbReference type="AlphaFoldDB" id="A0A401P537"/>
<evidence type="ECO:0000256" key="1">
    <source>
        <dbReference type="ARBA" id="ARBA00004613"/>
    </source>
</evidence>
<keyword evidence="3" id="KW-0964">Secreted</keyword>
<dbReference type="Proteomes" id="UP000288216">
    <property type="component" value="Unassembled WGS sequence"/>
</dbReference>
<dbReference type="OrthoDB" id="8894600at2759"/>
<dbReference type="PANTHER" id="PTHR15119">
    <property type="entry name" value="SECRETOGRANIN II"/>
    <property type="match status" value="1"/>
</dbReference>
<feature type="compositionally biased region" description="Basic and acidic residues" evidence="6">
    <location>
        <begin position="168"/>
        <end position="200"/>
    </location>
</feature>
<evidence type="ECO:0000256" key="4">
    <source>
        <dbReference type="ARBA" id="ARBA00022685"/>
    </source>
</evidence>
<dbReference type="EMBL" id="BFAA01001625">
    <property type="protein sequence ID" value="GCB68249.1"/>
    <property type="molecule type" value="Genomic_DNA"/>
</dbReference>
<comment type="similarity">
    <text evidence="2">Belongs to the chromogranin/secretogranin protein family.</text>
</comment>
<comment type="caution">
    <text evidence="7">The sequence shown here is derived from an EMBL/GenBank/DDBJ whole genome shotgun (WGS) entry which is preliminary data.</text>
</comment>